<reference evidence="2 3" key="1">
    <citation type="submission" date="2017-06" db="EMBL/GenBank/DDBJ databases">
        <authorList>
            <person name="Varghese N."/>
            <person name="Submissions S."/>
        </authorList>
    </citation>
    <scope>NUCLEOTIDE SEQUENCE [LARGE SCALE GENOMIC DNA]</scope>
    <source>
        <strain evidence="2 3">DSM 19840</strain>
    </source>
</reference>
<name>A0ABY1SID6_9FLAO</name>
<dbReference type="InterPro" id="IPR001853">
    <property type="entry name" value="DSBA-like_thioredoxin_dom"/>
</dbReference>
<dbReference type="PANTHER" id="PTHR13887:SF41">
    <property type="entry name" value="THIOREDOXIN SUPERFAMILY PROTEIN"/>
    <property type="match status" value="1"/>
</dbReference>
<dbReference type="EMBL" id="FZNV01000003">
    <property type="protein sequence ID" value="SNR57502.1"/>
    <property type="molecule type" value="Genomic_DNA"/>
</dbReference>
<organism evidence="2 3">
    <name type="scientific">Maribacter sedimenticola</name>
    <dbReference type="NCBI Taxonomy" id="228956"/>
    <lineage>
        <taxon>Bacteria</taxon>
        <taxon>Pseudomonadati</taxon>
        <taxon>Bacteroidota</taxon>
        <taxon>Flavobacteriia</taxon>
        <taxon>Flavobacteriales</taxon>
        <taxon>Flavobacteriaceae</taxon>
        <taxon>Maribacter</taxon>
    </lineage>
</organism>
<evidence type="ECO:0000259" key="1">
    <source>
        <dbReference type="Pfam" id="PF01323"/>
    </source>
</evidence>
<accession>A0ABY1SID6</accession>
<comment type="caution">
    <text evidence="2">The sequence shown here is derived from an EMBL/GenBank/DDBJ whole genome shotgun (WGS) entry which is preliminary data.</text>
</comment>
<evidence type="ECO:0000313" key="3">
    <source>
        <dbReference type="Proteomes" id="UP000198337"/>
    </source>
</evidence>
<keyword evidence="3" id="KW-1185">Reference proteome</keyword>
<dbReference type="InterPro" id="IPR036249">
    <property type="entry name" value="Thioredoxin-like_sf"/>
</dbReference>
<keyword evidence="2" id="KW-0413">Isomerase</keyword>
<dbReference type="Proteomes" id="UP000198337">
    <property type="component" value="Unassembled WGS sequence"/>
</dbReference>
<dbReference type="CDD" id="cd03024">
    <property type="entry name" value="DsbA_FrnE"/>
    <property type="match status" value="1"/>
</dbReference>
<gene>
    <name evidence="2" type="ORF">SAMN04488009_2552</name>
</gene>
<sequence>MQNDKIKIDIVSDVACPWCYVGKKRLEKAIAQWKGAPIDIEWHPFQLDANMPKEGLDRDTYLINKFGNLEGPLEMTKRLVENGKEEGITFNFGPEWRAVNTLPLHQLLHVAGEEGFKDVLKERLMKAYFDENLHLNKPEVLTTIMEEYGWPEEKTKEILKNEDIAYSVKQEIAHYQQRGVNSVPFFIINDKYGISGAQPATAFLEAFEQVAPLTILSEGDHCDSTTGIC</sequence>
<feature type="domain" description="DSBA-like thioredoxin" evidence="1">
    <location>
        <begin position="8"/>
        <end position="207"/>
    </location>
</feature>
<dbReference type="Gene3D" id="3.40.30.10">
    <property type="entry name" value="Glutaredoxin"/>
    <property type="match status" value="1"/>
</dbReference>
<protein>
    <submittedName>
        <fullName evidence="2">Predicted dithiol-disulfide isomerase, DsbA family</fullName>
    </submittedName>
</protein>
<dbReference type="SUPFAM" id="SSF52833">
    <property type="entry name" value="Thioredoxin-like"/>
    <property type="match status" value="1"/>
</dbReference>
<evidence type="ECO:0000313" key="2">
    <source>
        <dbReference type="EMBL" id="SNR57502.1"/>
    </source>
</evidence>
<dbReference type="Pfam" id="PF01323">
    <property type="entry name" value="DSBA"/>
    <property type="match status" value="1"/>
</dbReference>
<dbReference type="GO" id="GO:0016853">
    <property type="term" value="F:isomerase activity"/>
    <property type="evidence" value="ECO:0007669"/>
    <property type="project" value="UniProtKB-KW"/>
</dbReference>
<dbReference type="PANTHER" id="PTHR13887">
    <property type="entry name" value="GLUTATHIONE S-TRANSFERASE KAPPA"/>
    <property type="match status" value="1"/>
</dbReference>
<proteinExistence type="predicted"/>